<organism evidence="2 3">
    <name type="scientific">Hymenochirus boettgeri</name>
    <name type="common">Congo dwarf clawed frog</name>
    <dbReference type="NCBI Taxonomy" id="247094"/>
    <lineage>
        <taxon>Eukaryota</taxon>
        <taxon>Metazoa</taxon>
        <taxon>Chordata</taxon>
        <taxon>Craniata</taxon>
        <taxon>Vertebrata</taxon>
        <taxon>Euteleostomi</taxon>
        <taxon>Amphibia</taxon>
        <taxon>Batrachia</taxon>
        <taxon>Anura</taxon>
        <taxon>Pipoidea</taxon>
        <taxon>Pipidae</taxon>
        <taxon>Pipinae</taxon>
        <taxon>Hymenochirus</taxon>
    </lineage>
</organism>
<keyword evidence="3" id="KW-1185">Reference proteome</keyword>
<reference evidence="2" key="1">
    <citation type="thesis" date="2020" institute="ProQuest LLC" country="789 East Eisenhower Parkway, Ann Arbor, MI, USA">
        <title>Comparative Genomics and Chromosome Evolution.</title>
        <authorList>
            <person name="Mudd A.B."/>
        </authorList>
    </citation>
    <scope>NUCLEOTIDE SEQUENCE</scope>
    <source>
        <strain evidence="2">Female2</strain>
        <tissue evidence="2">Blood</tissue>
    </source>
</reference>
<protein>
    <submittedName>
        <fullName evidence="2">Uncharacterized protein</fullName>
    </submittedName>
</protein>
<dbReference type="AlphaFoldDB" id="A0A8T2JD09"/>
<dbReference type="Proteomes" id="UP000812440">
    <property type="component" value="Chromosome 3"/>
</dbReference>
<evidence type="ECO:0000256" key="1">
    <source>
        <dbReference type="SAM" id="MobiDB-lite"/>
    </source>
</evidence>
<evidence type="ECO:0000313" key="2">
    <source>
        <dbReference type="EMBL" id="KAG8441447.1"/>
    </source>
</evidence>
<name>A0A8T2JD09_9PIPI</name>
<feature type="compositionally biased region" description="Polar residues" evidence="1">
    <location>
        <begin position="1"/>
        <end position="11"/>
    </location>
</feature>
<sequence length="83" mass="8602">MCGGAPTSSCGSPGLAERPRLGAPGRKTRQVPGRCVKPWITVKTGAVSSRPVAPESGTASRRTGRRYAGLPGKLPPDERSFGL</sequence>
<accession>A0A8T2JD09</accession>
<comment type="caution">
    <text evidence="2">The sequence shown here is derived from an EMBL/GenBank/DDBJ whole genome shotgun (WGS) entry which is preliminary data.</text>
</comment>
<feature type="region of interest" description="Disordered" evidence="1">
    <location>
        <begin position="45"/>
        <end position="83"/>
    </location>
</feature>
<gene>
    <name evidence="2" type="ORF">GDO86_006984</name>
</gene>
<proteinExistence type="predicted"/>
<feature type="region of interest" description="Disordered" evidence="1">
    <location>
        <begin position="1"/>
        <end position="31"/>
    </location>
</feature>
<dbReference type="EMBL" id="JAACNH010000006">
    <property type="protein sequence ID" value="KAG8441447.1"/>
    <property type="molecule type" value="Genomic_DNA"/>
</dbReference>
<evidence type="ECO:0000313" key="3">
    <source>
        <dbReference type="Proteomes" id="UP000812440"/>
    </source>
</evidence>